<name>A0A917D9S7_9HYPH</name>
<dbReference type="InterPro" id="IPR036388">
    <property type="entry name" value="WH-like_DNA-bd_sf"/>
</dbReference>
<dbReference type="Gene3D" id="1.10.10.10">
    <property type="entry name" value="Winged helix-like DNA-binding domain superfamily/Winged helix DNA-binding domain"/>
    <property type="match status" value="1"/>
</dbReference>
<dbReference type="InterPro" id="IPR058163">
    <property type="entry name" value="LysR-type_TF_proteobact-type"/>
</dbReference>
<sequence length="295" mass="32348">MRNIPSLRSIQAFEAAARLGSFMRASEELKVTPSAISHQVRALEKEIGAQLFHRISRAIVLTDTGKSYAAEIGEAFGQIEAATRDLTRLGKSDILTIHSVPSIAAQWLMPRITRFTALHPELDVRLNASGEVADLGHGTVDFDLRYGAPVAMAGISIEPLPEETIVALCAPSLVEGPNALRTPADLVRHPLIHSEVNLYRWRDFARDHGVRLDLDHGSRFDRSFLAISAAMDGLGVCLESRLLVGRELASGRLVLPFGETGHKMRCHSLVHLRSRARLGKIAAFRKWIFAELAAG</sequence>
<feature type="domain" description="HTH lysR-type" evidence="5">
    <location>
        <begin position="5"/>
        <end position="62"/>
    </location>
</feature>
<dbReference type="PROSITE" id="PS50931">
    <property type="entry name" value="HTH_LYSR"/>
    <property type="match status" value="1"/>
</dbReference>
<comment type="similarity">
    <text evidence="1">Belongs to the LysR transcriptional regulatory family.</text>
</comment>
<evidence type="ECO:0000256" key="4">
    <source>
        <dbReference type="ARBA" id="ARBA00023163"/>
    </source>
</evidence>
<reference evidence="6" key="1">
    <citation type="journal article" date="2014" name="Int. J. Syst. Evol. Microbiol.">
        <title>Complete genome sequence of Corynebacterium casei LMG S-19264T (=DSM 44701T), isolated from a smear-ripened cheese.</title>
        <authorList>
            <consortium name="US DOE Joint Genome Institute (JGI-PGF)"/>
            <person name="Walter F."/>
            <person name="Albersmeier A."/>
            <person name="Kalinowski J."/>
            <person name="Ruckert C."/>
        </authorList>
    </citation>
    <scope>NUCLEOTIDE SEQUENCE</scope>
    <source>
        <strain evidence="6">CGMCC 1.15493</strain>
    </source>
</reference>
<dbReference type="PANTHER" id="PTHR30537">
    <property type="entry name" value="HTH-TYPE TRANSCRIPTIONAL REGULATOR"/>
    <property type="match status" value="1"/>
</dbReference>
<dbReference type="NCBIfam" id="NF008352">
    <property type="entry name" value="PRK11139.1"/>
    <property type="match status" value="1"/>
</dbReference>
<dbReference type="SUPFAM" id="SSF46785">
    <property type="entry name" value="Winged helix' DNA-binding domain"/>
    <property type="match status" value="1"/>
</dbReference>
<evidence type="ECO:0000256" key="3">
    <source>
        <dbReference type="ARBA" id="ARBA00023125"/>
    </source>
</evidence>
<dbReference type="InterPro" id="IPR036390">
    <property type="entry name" value="WH_DNA-bd_sf"/>
</dbReference>
<protein>
    <submittedName>
        <fullName evidence="6">LysR family transcriptional regulator</fullName>
    </submittedName>
</protein>
<dbReference type="CDD" id="cd08432">
    <property type="entry name" value="PBP2_GcdR_TrpI_HvrB_AmpR_like"/>
    <property type="match status" value="1"/>
</dbReference>
<reference evidence="6" key="2">
    <citation type="submission" date="2020-09" db="EMBL/GenBank/DDBJ databases">
        <authorList>
            <person name="Sun Q."/>
            <person name="Zhou Y."/>
        </authorList>
    </citation>
    <scope>NUCLEOTIDE SEQUENCE</scope>
    <source>
        <strain evidence="6">CGMCC 1.15493</strain>
    </source>
</reference>
<dbReference type="GO" id="GO:0003700">
    <property type="term" value="F:DNA-binding transcription factor activity"/>
    <property type="evidence" value="ECO:0007669"/>
    <property type="project" value="InterPro"/>
</dbReference>
<comment type="caution">
    <text evidence="6">The sequence shown here is derived from an EMBL/GenBank/DDBJ whole genome shotgun (WGS) entry which is preliminary data.</text>
</comment>
<dbReference type="Pfam" id="PF00126">
    <property type="entry name" value="HTH_1"/>
    <property type="match status" value="1"/>
</dbReference>
<proteinExistence type="inferred from homology"/>
<keyword evidence="3" id="KW-0238">DNA-binding</keyword>
<evidence type="ECO:0000259" key="5">
    <source>
        <dbReference type="PROSITE" id="PS50931"/>
    </source>
</evidence>
<dbReference type="FunFam" id="1.10.10.10:FF:000038">
    <property type="entry name" value="Glycine cleavage system transcriptional activator"/>
    <property type="match status" value="1"/>
</dbReference>
<organism evidence="6 7">
    <name type="scientific">Aureimonas glaciei</name>
    <dbReference type="NCBI Taxonomy" id="1776957"/>
    <lineage>
        <taxon>Bacteria</taxon>
        <taxon>Pseudomonadati</taxon>
        <taxon>Pseudomonadota</taxon>
        <taxon>Alphaproteobacteria</taxon>
        <taxon>Hyphomicrobiales</taxon>
        <taxon>Aurantimonadaceae</taxon>
        <taxon>Aureimonas</taxon>
    </lineage>
</organism>
<evidence type="ECO:0000313" key="7">
    <source>
        <dbReference type="Proteomes" id="UP000613160"/>
    </source>
</evidence>
<keyword evidence="7" id="KW-1185">Reference proteome</keyword>
<dbReference type="GO" id="GO:0006351">
    <property type="term" value="P:DNA-templated transcription"/>
    <property type="evidence" value="ECO:0007669"/>
    <property type="project" value="TreeGrafter"/>
</dbReference>
<gene>
    <name evidence="6" type="ORF">GCM10011335_22930</name>
</gene>
<dbReference type="Pfam" id="PF03466">
    <property type="entry name" value="LysR_substrate"/>
    <property type="match status" value="1"/>
</dbReference>
<keyword evidence="4" id="KW-0804">Transcription</keyword>
<dbReference type="SUPFAM" id="SSF53850">
    <property type="entry name" value="Periplasmic binding protein-like II"/>
    <property type="match status" value="1"/>
</dbReference>
<evidence type="ECO:0000313" key="6">
    <source>
        <dbReference type="EMBL" id="GGD19430.1"/>
    </source>
</evidence>
<dbReference type="InterPro" id="IPR000847">
    <property type="entry name" value="LysR_HTH_N"/>
</dbReference>
<evidence type="ECO:0000256" key="2">
    <source>
        <dbReference type="ARBA" id="ARBA00023015"/>
    </source>
</evidence>
<dbReference type="AlphaFoldDB" id="A0A917D9S7"/>
<dbReference type="Gene3D" id="3.40.190.10">
    <property type="entry name" value="Periplasmic binding protein-like II"/>
    <property type="match status" value="2"/>
</dbReference>
<dbReference type="InterPro" id="IPR005119">
    <property type="entry name" value="LysR_subst-bd"/>
</dbReference>
<keyword evidence="2" id="KW-0805">Transcription regulation</keyword>
<dbReference type="Proteomes" id="UP000613160">
    <property type="component" value="Unassembled WGS sequence"/>
</dbReference>
<dbReference type="FunFam" id="3.40.190.10:FF:000017">
    <property type="entry name" value="Glycine cleavage system transcriptional activator"/>
    <property type="match status" value="1"/>
</dbReference>
<accession>A0A917D9S7</accession>
<dbReference type="GO" id="GO:0043565">
    <property type="term" value="F:sequence-specific DNA binding"/>
    <property type="evidence" value="ECO:0007669"/>
    <property type="project" value="TreeGrafter"/>
</dbReference>
<dbReference type="PANTHER" id="PTHR30537:SF58">
    <property type="entry name" value="HTH-TYPE TRANSCRIPTIONAL REGULATOR PERR"/>
    <property type="match status" value="1"/>
</dbReference>
<evidence type="ECO:0000256" key="1">
    <source>
        <dbReference type="ARBA" id="ARBA00009437"/>
    </source>
</evidence>
<dbReference type="EMBL" id="BMJJ01000004">
    <property type="protein sequence ID" value="GGD19430.1"/>
    <property type="molecule type" value="Genomic_DNA"/>
</dbReference>
<dbReference type="RefSeq" id="WP_188850723.1">
    <property type="nucleotide sequence ID" value="NZ_BMJJ01000004.1"/>
</dbReference>
<dbReference type="PRINTS" id="PR00039">
    <property type="entry name" value="HTHLYSR"/>
</dbReference>